<evidence type="ECO:0000313" key="3">
    <source>
        <dbReference type="Proteomes" id="UP001230145"/>
    </source>
</evidence>
<dbReference type="Proteomes" id="UP001230145">
    <property type="component" value="Unassembled WGS sequence"/>
</dbReference>
<keyword evidence="1" id="KW-0472">Membrane</keyword>
<comment type="caution">
    <text evidence="2">The sequence shown here is derived from an EMBL/GenBank/DDBJ whole genome shotgun (WGS) entry which is preliminary data.</text>
</comment>
<organism evidence="2 3">
    <name type="scientific">Trueperella abortisuis</name>
    <dbReference type="NCBI Taxonomy" id="445930"/>
    <lineage>
        <taxon>Bacteria</taxon>
        <taxon>Bacillati</taxon>
        <taxon>Actinomycetota</taxon>
        <taxon>Actinomycetes</taxon>
        <taxon>Actinomycetales</taxon>
        <taxon>Actinomycetaceae</taxon>
        <taxon>Trueperella</taxon>
    </lineage>
</organism>
<proteinExistence type="predicted"/>
<name>A0ABT9PHP7_9ACTO</name>
<protein>
    <submittedName>
        <fullName evidence="2">Uncharacterized protein</fullName>
    </submittedName>
</protein>
<keyword evidence="1" id="KW-0812">Transmembrane</keyword>
<evidence type="ECO:0000256" key="1">
    <source>
        <dbReference type="SAM" id="Phobius"/>
    </source>
</evidence>
<gene>
    <name evidence="2" type="ORF">J2S45_000918</name>
</gene>
<evidence type="ECO:0000313" key="2">
    <source>
        <dbReference type="EMBL" id="MDP9832239.1"/>
    </source>
</evidence>
<dbReference type="RefSeq" id="WP_296931381.1">
    <property type="nucleotide sequence ID" value="NZ_CP133407.1"/>
</dbReference>
<sequence>MSKDERADDEEAPTNKYGFSEEDMATLMRARKRNLALAIVAGLVLAVLGFFAAQNISGGDAAAWEAMNVWSL</sequence>
<keyword evidence="1" id="KW-1133">Transmembrane helix</keyword>
<accession>A0ABT9PHP7</accession>
<dbReference type="EMBL" id="JAUSQL010000001">
    <property type="protein sequence ID" value="MDP9832239.1"/>
    <property type="molecule type" value="Genomic_DNA"/>
</dbReference>
<keyword evidence="3" id="KW-1185">Reference proteome</keyword>
<reference evidence="2 3" key="1">
    <citation type="submission" date="2023-07" db="EMBL/GenBank/DDBJ databases">
        <title>Sequencing the genomes of 1000 actinobacteria strains.</title>
        <authorList>
            <person name="Klenk H.-P."/>
        </authorList>
    </citation>
    <scope>NUCLEOTIDE SEQUENCE [LARGE SCALE GENOMIC DNA]</scope>
    <source>
        <strain evidence="2 3">DSM 19515</strain>
    </source>
</reference>
<feature type="transmembrane region" description="Helical" evidence="1">
    <location>
        <begin position="34"/>
        <end position="53"/>
    </location>
</feature>